<evidence type="ECO:0000313" key="2">
    <source>
        <dbReference type="EMBL" id="MBV7265671.1"/>
    </source>
</evidence>
<keyword evidence="3" id="KW-1185">Reference proteome</keyword>
<dbReference type="Proteomes" id="UP000699975">
    <property type="component" value="Unassembled WGS sequence"/>
</dbReference>
<dbReference type="PANTHER" id="PTHR46211:SF10">
    <property type="entry name" value="EXPORTED PROTEIN"/>
    <property type="match status" value="1"/>
</dbReference>
<gene>
    <name evidence="2" type="ORF">KCG45_05725</name>
</gene>
<dbReference type="Pfam" id="PF03009">
    <property type="entry name" value="GDPD"/>
    <property type="match status" value="1"/>
</dbReference>
<protein>
    <recommendedName>
        <fullName evidence="1">GP-PDE domain-containing protein</fullName>
    </recommendedName>
</protein>
<dbReference type="EMBL" id="JAGSPB010000001">
    <property type="protein sequence ID" value="MBV7265671.1"/>
    <property type="molecule type" value="Genomic_DNA"/>
</dbReference>
<organism evidence="2 3">
    <name type="scientific">Erythrobacter ani</name>
    <dbReference type="NCBI Taxonomy" id="2827235"/>
    <lineage>
        <taxon>Bacteria</taxon>
        <taxon>Pseudomonadati</taxon>
        <taxon>Pseudomonadota</taxon>
        <taxon>Alphaproteobacteria</taxon>
        <taxon>Sphingomonadales</taxon>
        <taxon>Erythrobacteraceae</taxon>
        <taxon>Erythrobacter/Porphyrobacter group</taxon>
        <taxon>Erythrobacter</taxon>
    </lineage>
</organism>
<name>A0ABS6SLD7_9SPHN</name>
<accession>A0ABS6SLD7</accession>
<dbReference type="RefSeq" id="WP_218316098.1">
    <property type="nucleotide sequence ID" value="NZ_JAGSPB010000001.1"/>
</dbReference>
<evidence type="ECO:0000259" key="1">
    <source>
        <dbReference type="PROSITE" id="PS51704"/>
    </source>
</evidence>
<comment type="caution">
    <text evidence="2">The sequence shown here is derived from an EMBL/GenBank/DDBJ whole genome shotgun (WGS) entry which is preliminary data.</text>
</comment>
<reference evidence="2 3" key="1">
    <citation type="submission" date="2021-04" db="EMBL/GenBank/DDBJ databases">
        <authorList>
            <person name="Pira H."/>
            <person name="Risdian C."/>
            <person name="Wink J."/>
        </authorList>
    </citation>
    <scope>NUCLEOTIDE SEQUENCE [LARGE SCALE GENOMIC DNA]</scope>
    <source>
        <strain evidence="2 3">WH131</strain>
    </source>
</reference>
<dbReference type="PROSITE" id="PS51704">
    <property type="entry name" value="GP_PDE"/>
    <property type="match status" value="1"/>
</dbReference>
<proteinExistence type="predicted"/>
<dbReference type="InterPro" id="IPR030395">
    <property type="entry name" value="GP_PDE_dom"/>
</dbReference>
<feature type="domain" description="GP-PDE" evidence="1">
    <location>
        <begin position="52"/>
        <end position="171"/>
    </location>
</feature>
<dbReference type="PANTHER" id="PTHR46211">
    <property type="entry name" value="GLYCEROPHOSPHORYL DIESTER PHOSPHODIESTERASE"/>
    <property type="match status" value="1"/>
</dbReference>
<evidence type="ECO:0000313" key="3">
    <source>
        <dbReference type="Proteomes" id="UP000699975"/>
    </source>
</evidence>
<sequence>MKRFALWGGMAIAVLILILSITNASWLAPDPKGAPKQIAHRALAPELIGTTGDRNAECASPMVAPPVHDHLPNTKASILRADRMGGWLIEVDAMVTADGIAVLHSESDLSCLTDGKGALNGTSLEQLQTLDAGYGYSVAEVASEAGKTPFRGKAAVIPTLEEILTAIPPRGRLMVHLASDDPALIDAVAAAYRAAGRDPEERGDAFYGDAAAIGRIREVYAGIWAFNPDAARQCTADYTVSGWTGMLPSSCRGRTMLISLDDQTLLWGWPNRLIARMEAYDGEILIEGPVSKASGPVHGITLPEQLTEIPSSFNGYVWTDDAFTTLPPLIPRFDNRTQEEIDAAQAALERRRKDQRVDQ</sequence>